<reference evidence="1 2" key="1">
    <citation type="submission" date="2018-11" db="EMBL/GenBank/DDBJ databases">
        <authorList>
            <person name="Mardanov A.V."/>
            <person name="Ravin N.V."/>
            <person name="Dedysh S.N."/>
        </authorList>
    </citation>
    <scope>NUCLEOTIDE SEQUENCE [LARGE SCALE GENOMIC DNA]</scope>
    <source>
        <strain evidence="1 2">AF10</strain>
    </source>
</reference>
<gene>
    <name evidence="1" type="ORF">GRAN_2504</name>
</gene>
<name>A0A4Q0SXQ4_9BACT</name>
<comment type="caution">
    <text evidence="1">The sequence shown here is derived from an EMBL/GenBank/DDBJ whole genome shotgun (WGS) entry which is preliminary data.</text>
</comment>
<evidence type="ECO:0000313" key="2">
    <source>
        <dbReference type="Proteomes" id="UP000289437"/>
    </source>
</evidence>
<dbReference type="EMBL" id="RDSM01000002">
    <property type="protein sequence ID" value="RXH55647.1"/>
    <property type="molecule type" value="Genomic_DNA"/>
</dbReference>
<proteinExistence type="predicted"/>
<dbReference type="Proteomes" id="UP000289437">
    <property type="component" value="Unassembled WGS sequence"/>
</dbReference>
<accession>A0A4Q0SXQ4</accession>
<reference evidence="2" key="2">
    <citation type="submission" date="2019-02" db="EMBL/GenBank/DDBJ databases">
        <title>Granulicella sibirica sp. nov., a psychrotolerant acidobacterium isolated from an organic soil layer in forested tundra, West Siberia.</title>
        <authorList>
            <person name="Oshkin I.Y."/>
            <person name="Kulichevskaya I.S."/>
            <person name="Rijpstra W.I.C."/>
            <person name="Sinninghe Damste J.S."/>
            <person name="Rakitin A.L."/>
            <person name="Ravin N.V."/>
            <person name="Dedysh S.N."/>
        </authorList>
    </citation>
    <scope>NUCLEOTIDE SEQUENCE [LARGE SCALE GENOMIC DNA]</scope>
    <source>
        <strain evidence="2">AF10</strain>
    </source>
</reference>
<dbReference type="AlphaFoldDB" id="A0A4Q0SXQ4"/>
<protein>
    <submittedName>
        <fullName evidence="1">Uncharacterized protein</fullName>
    </submittedName>
</protein>
<organism evidence="1 2">
    <name type="scientific">Granulicella sibirica</name>
    <dbReference type="NCBI Taxonomy" id="2479048"/>
    <lineage>
        <taxon>Bacteria</taxon>
        <taxon>Pseudomonadati</taxon>
        <taxon>Acidobacteriota</taxon>
        <taxon>Terriglobia</taxon>
        <taxon>Terriglobales</taxon>
        <taxon>Acidobacteriaceae</taxon>
        <taxon>Granulicella</taxon>
    </lineage>
</organism>
<evidence type="ECO:0000313" key="1">
    <source>
        <dbReference type="EMBL" id="RXH55647.1"/>
    </source>
</evidence>
<sequence length="64" mass="6856">MGNGVGFRHGVGQVRWDRLLRVHARSCTAACACLLWRPDGDPRTTGRGRSLDCGSIGCFGAARP</sequence>
<keyword evidence="2" id="KW-1185">Reference proteome</keyword>